<dbReference type="InterPro" id="IPR007667">
    <property type="entry name" value="Hypoxia_induced_domain"/>
</dbReference>
<evidence type="ECO:0000313" key="8">
    <source>
        <dbReference type="Proteomes" id="UP000094285"/>
    </source>
</evidence>
<keyword evidence="4 5" id="KW-0472">Membrane</keyword>
<dbReference type="PANTHER" id="PTHR28018">
    <property type="entry name" value="RESPIRATORY SUPERCOMPLEX FACTOR 2, MITOCHONDRIAL"/>
    <property type="match status" value="1"/>
</dbReference>
<evidence type="ECO:0000313" key="7">
    <source>
        <dbReference type="EMBL" id="ODV80982.1"/>
    </source>
</evidence>
<sequence>MKILDKEERQAHISHITTEGFKGLVYGSILSTGLFAYLKKRHAGFNRFSTSIKTCIIVMPTISLGAFFADQGSWEFDKQMHSSAYTQGKLLEEYREWNNLSMSDKIFTTLNQYKYEVIITSWVGSLYGSWVYVNRDKIMTTSQKAVQARMYAQAITIVLLLGTILLAMKEQEINKSKPAPLPAWKQVLLDKEAEEKRLLESHKARGSKAESEENSK</sequence>
<dbReference type="GO" id="GO:0033617">
    <property type="term" value="P:mitochondrial respiratory chain complex IV assembly"/>
    <property type="evidence" value="ECO:0007669"/>
    <property type="project" value="TreeGrafter"/>
</dbReference>
<organism evidence="7 8">
    <name type="scientific">Suhomyces tanzawaensis NRRL Y-17324</name>
    <dbReference type="NCBI Taxonomy" id="984487"/>
    <lineage>
        <taxon>Eukaryota</taxon>
        <taxon>Fungi</taxon>
        <taxon>Dikarya</taxon>
        <taxon>Ascomycota</taxon>
        <taxon>Saccharomycotina</taxon>
        <taxon>Pichiomycetes</taxon>
        <taxon>Debaryomycetaceae</taxon>
        <taxon>Suhomyces</taxon>
    </lineage>
</organism>
<feature type="transmembrane region" description="Helical" evidence="5">
    <location>
        <begin position="50"/>
        <end position="69"/>
    </location>
</feature>
<comment type="subcellular location">
    <subcellularLocation>
        <location evidence="1">Mitochondrion</location>
    </subcellularLocation>
</comment>
<proteinExistence type="predicted"/>
<dbReference type="STRING" id="984487.A0A1E4SNM2"/>
<reference evidence="8" key="1">
    <citation type="submission" date="2016-05" db="EMBL/GenBank/DDBJ databases">
        <title>Comparative genomics of biotechnologically important yeasts.</title>
        <authorList>
            <consortium name="DOE Joint Genome Institute"/>
            <person name="Riley R."/>
            <person name="Haridas S."/>
            <person name="Wolfe K.H."/>
            <person name="Lopes M.R."/>
            <person name="Hittinger C.T."/>
            <person name="Goker M."/>
            <person name="Salamov A."/>
            <person name="Wisecaver J."/>
            <person name="Long T.M."/>
            <person name="Aerts A.L."/>
            <person name="Barry K."/>
            <person name="Choi C."/>
            <person name="Clum A."/>
            <person name="Coughlan A.Y."/>
            <person name="Deshpande S."/>
            <person name="Douglass A.P."/>
            <person name="Hanson S.J."/>
            <person name="Klenk H.-P."/>
            <person name="Labutti K."/>
            <person name="Lapidus A."/>
            <person name="Lindquist E."/>
            <person name="Lipzen A."/>
            <person name="Meier-Kolthoff J.P."/>
            <person name="Ohm R.A."/>
            <person name="Otillar R.P."/>
            <person name="Pangilinan J."/>
            <person name="Peng Y."/>
            <person name="Rokas A."/>
            <person name="Rosa C.A."/>
            <person name="Scheuner C."/>
            <person name="Sibirny A.A."/>
            <person name="Slot J.C."/>
            <person name="Stielow J.B."/>
            <person name="Sun H."/>
            <person name="Kurtzman C.P."/>
            <person name="Blackwell M."/>
            <person name="Grigoriev I.V."/>
            <person name="Jeffries T.W."/>
        </authorList>
    </citation>
    <scope>NUCLEOTIDE SEQUENCE [LARGE SCALE GENOMIC DNA]</scope>
    <source>
        <strain evidence="8">NRRL Y-17324</strain>
    </source>
</reference>
<dbReference type="Proteomes" id="UP000094285">
    <property type="component" value="Unassembled WGS sequence"/>
</dbReference>
<evidence type="ECO:0000256" key="4">
    <source>
        <dbReference type="ARBA" id="ARBA00023136"/>
    </source>
</evidence>
<dbReference type="OrthoDB" id="1915122at2759"/>
<evidence type="ECO:0000256" key="2">
    <source>
        <dbReference type="ARBA" id="ARBA00022692"/>
    </source>
</evidence>
<keyword evidence="3 5" id="KW-1133">Transmembrane helix</keyword>
<feature type="transmembrane region" description="Helical" evidence="5">
    <location>
        <begin position="150"/>
        <end position="168"/>
    </location>
</feature>
<protein>
    <recommendedName>
        <fullName evidence="6">HIG1 domain-containing protein</fullName>
    </recommendedName>
</protein>
<dbReference type="EMBL" id="KV453910">
    <property type="protein sequence ID" value="ODV80982.1"/>
    <property type="molecule type" value="Genomic_DNA"/>
</dbReference>
<dbReference type="Pfam" id="PF04588">
    <property type="entry name" value="HIG_1_N"/>
    <property type="match status" value="1"/>
</dbReference>
<keyword evidence="2 5" id="KW-0812">Transmembrane</keyword>
<dbReference type="PANTHER" id="PTHR28018:SF3">
    <property type="entry name" value="RESPIRATORY SUPERCOMPLEX FACTOR 2, MITOCHONDRIAL"/>
    <property type="match status" value="1"/>
</dbReference>
<dbReference type="GeneID" id="30983688"/>
<dbReference type="AlphaFoldDB" id="A0A1E4SNM2"/>
<evidence type="ECO:0000256" key="1">
    <source>
        <dbReference type="ARBA" id="ARBA00004173"/>
    </source>
</evidence>
<evidence type="ECO:0000259" key="6">
    <source>
        <dbReference type="PROSITE" id="PS51503"/>
    </source>
</evidence>
<gene>
    <name evidence="7" type="ORF">CANTADRAFT_48192</name>
</gene>
<evidence type="ECO:0000256" key="5">
    <source>
        <dbReference type="SAM" id="Phobius"/>
    </source>
</evidence>
<name>A0A1E4SNM2_9ASCO</name>
<dbReference type="RefSeq" id="XP_020066104.1">
    <property type="nucleotide sequence ID" value="XM_020209552.1"/>
</dbReference>
<dbReference type="GO" id="GO:0005739">
    <property type="term" value="C:mitochondrion"/>
    <property type="evidence" value="ECO:0007669"/>
    <property type="project" value="UniProtKB-SubCell"/>
</dbReference>
<evidence type="ECO:0000256" key="3">
    <source>
        <dbReference type="ARBA" id="ARBA00022989"/>
    </source>
</evidence>
<dbReference type="InterPro" id="IPR040153">
    <property type="entry name" value="Rcf2"/>
</dbReference>
<dbReference type="PROSITE" id="PS51503">
    <property type="entry name" value="HIG1"/>
    <property type="match status" value="1"/>
</dbReference>
<accession>A0A1E4SNM2</accession>
<keyword evidence="8" id="KW-1185">Reference proteome</keyword>
<feature type="domain" description="HIG1" evidence="6">
    <location>
        <begin position="87"/>
        <end position="178"/>
    </location>
</feature>